<comment type="caution">
    <text evidence="2">The sequence shown here is derived from an EMBL/GenBank/DDBJ whole genome shotgun (WGS) entry which is preliminary data.</text>
</comment>
<keyword evidence="1" id="KW-0812">Transmembrane</keyword>
<protein>
    <recommendedName>
        <fullName evidence="4">Integral membrane protein</fullName>
    </recommendedName>
</protein>
<dbReference type="Proteomes" id="UP000028875">
    <property type="component" value="Unassembled WGS sequence"/>
</dbReference>
<feature type="transmembrane region" description="Helical" evidence="1">
    <location>
        <begin position="134"/>
        <end position="158"/>
    </location>
</feature>
<feature type="transmembrane region" description="Helical" evidence="1">
    <location>
        <begin position="87"/>
        <end position="113"/>
    </location>
</feature>
<keyword evidence="1" id="KW-1133">Transmembrane helix</keyword>
<name>A0A024QF25_9BACI</name>
<evidence type="ECO:0008006" key="4">
    <source>
        <dbReference type="Google" id="ProtNLM"/>
    </source>
</evidence>
<dbReference type="RefSeq" id="WP_021292008.1">
    <property type="nucleotide sequence ID" value="NZ_BNER01000006.1"/>
</dbReference>
<evidence type="ECO:0000313" key="3">
    <source>
        <dbReference type="Proteomes" id="UP000028875"/>
    </source>
</evidence>
<accession>A0A024QF25</accession>
<dbReference type="STRING" id="1462526.BN990_03180"/>
<feature type="transmembrane region" description="Helical" evidence="1">
    <location>
        <begin position="58"/>
        <end position="81"/>
    </location>
</feature>
<dbReference type="NCBIfam" id="NF041646">
    <property type="entry name" value="VC0807_fam"/>
    <property type="match status" value="1"/>
</dbReference>
<feature type="transmembrane region" description="Helical" evidence="1">
    <location>
        <begin position="178"/>
        <end position="198"/>
    </location>
</feature>
<organism evidence="2 3">
    <name type="scientific">Virgibacillus massiliensis</name>
    <dbReference type="NCBI Taxonomy" id="1462526"/>
    <lineage>
        <taxon>Bacteria</taxon>
        <taxon>Bacillati</taxon>
        <taxon>Bacillota</taxon>
        <taxon>Bacilli</taxon>
        <taxon>Bacillales</taxon>
        <taxon>Bacillaceae</taxon>
        <taxon>Virgibacillus</taxon>
    </lineage>
</organism>
<dbReference type="eggNOG" id="ENOG503096Z">
    <property type="taxonomic scope" value="Bacteria"/>
</dbReference>
<feature type="transmembrane region" description="Helical" evidence="1">
    <location>
        <begin position="31"/>
        <end position="51"/>
    </location>
</feature>
<dbReference type="AlphaFoldDB" id="A0A024QF25"/>
<proteinExistence type="predicted"/>
<evidence type="ECO:0000313" key="2">
    <source>
        <dbReference type="EMBL" id="CDQ40847.1"/>
    </source>
</evidence>
<reference evidence="3" key="2">
    <citation type="submission" date="2014-05" db="EMBL/GenBank/DDBJ databases">
        <title>Draft genome sequence of Virgibacillus massiliensis Vm-5.</title>
        <authorList>
            <person name="Khelaifia S."/>
            <person name="Croce O."/>
            <person name="Lagier J.C."/>
            <person name="Raoult D."/>
        </authorList>
    </citation>
    <scope>NUCLEOTIDE SEQUENCE [LARGE SCALE GENOMIC DNA]</scope>
    <source>
        <strain evidence="3">Vm-5</strain>
    </source>
</reference>
<reference evidence="2 3" key="1">
    <citation type="submission" date="2014-03" db="EMBL/GenBank/DDBJ databases">
        <authorList>
            <person name="Urmite Genomes U."/>
        </authorList>
    </citation>
    <scope>NUCLEOTIDE SEQUENCE [LARGE SCALE GENOMIC DNA]</scope>
    <source>
        <strain evidence="2 3">Vm-5</strain>
    </source>
</reference>
<feature type="transmembrane region" description="Helical" evidence="1">
    <location>
        <begin position="7"/>
        <end position="25"/>
    </location>
</feature>
<keyword evidence="3" id="KW-1185">Reference proteome</keyword>
<keyword evidence="1" id="KW-0472">Membrane</keyword>
<sequence length="212" mass="24450">MQKNIVIWDLICYLAFPLLVWNVLRDYIGDYPAMLLSTIPGIVYSCIRFFAVKKINTFGIFMIVTLIASTLVNVLAGSAIQMLWNNVYYAFAMAAFFLFTILIKRPLVLLFTLDFAELQGQSRKKMKKIFYEKRFYMIFNLITFGFAMREVILGIIKVRLISAYGIEAFDKGLIIRNILSWGITALCVLGFIYISKLLHTQTANYTGKFKTY</sequence>
<evidence type="ECO:0000256" key="1">
    <source>
        <dbReference type="SAM" id="Phobius"/>
    </source>
</evidence>
<dbReference type="OrthoDB" id="2739093at2"/>
<gene>
    <name evidence="2" type="ORF">BN990_03180</name>
</gene>
<dbReference type="EMBL" id="CCDP010000002">
    <property type="protein sequence ID" value="CDQ40847.1"/>
    <property type="molecule type" value="Genomic_DNA"/>
</dbReference>